<evidence type="ECO:0000313" key="3">
    <source>
        <dbReference type="EMBL" id="MDG0817020.1"/>
    </source>
</evidence>
<feature type="chain" id="PRO_5046115383" evidence="2">
    <location>
        <begin position="23"/>
        <end position="448"/>
    </location>
</feature>
<gene>
    <name evidence="3" type="ORF">NWE73_11630</name>
</gene>
<dbReference type="RefSeq" id="WP_277578496.1">
    <property type="nucleotide sequence ID" value="NZ_JANRMI010000003.1"/>
</dbReference>
<organism evidence="3 4">
    <name type="scientific">Bdellovibrio svalbardensis</name>
    <dbReference type="NCBI Taxonomy" id="2972972"/>
    <lineage>
        <taxon>Bacteria</taxon>
        <taxon>Pseudomonadati</taxon>
        <taxon>Bdellovibrionota</taxon>
        <taxon>Bdellovibrionia</taxon>
        <taxon>Bdellovibrionales</taxon>
        <taxon>Pseudobdellovibrionaceae</taxon>
        <taxon>Bdellovibrio</taxon>
    </lineage>
</organism>
<feature type="signal peptide" evidence="2">
    <location>
        <begin position="1"/>
        <end position="22"/>
    </location>
</feature>
<proteinExistence type="predicted"/>
<evidence type="ECO:0000256" key="2">
    <source>
        <dbReference type="SAM" id="SignalP"/>
    </source>
</evidence>
<accession>A0ABT6DJK7</accession>
<evidence type="ECO:0000313" key="4">
    <source>
        <dbReference type="Proteomes" id="UP001152321"/>
    </source>
</evidence>
<comment type="caution">
    <text evidence="3">The sequence shown here is derived from an EMBL/GenBank/DDBJ whole genome shotgun (WGS) entry which is preliminary data.</text>
</comment>
<keyword evidence="2" id="KW-0732">Signal</keyword>
<protein>
    <submittedName>
        <fullName evidence="3">Uncharacterized protein</fullName>
    </submittedName>
</protein>
<feature type="compositionally biased region" description="Basic and acidic residues" evidence="1">
    <location>
        <begin position="342"/>
        <end position="352"/>
    </location>
</feature>
<feature type="region of interest" description="Disordered" evidence="1">
    <location>
        <begin position="403"/>
        <end position="428"/>
    </location>
</feature>
<name>A0ABT6DJK7_9BACT</name>
<dbReference type="EMBL" id="JANRMI010000003">
    <property type="protein sequence ID" value="MDG0817020.1"/>
    <property type="molecule type" value="Genomic_DNA"/>
</dbReference>
<sequence length="448" mass="45805">MENLVRACISILLALHSTSAFAKADKDSLYLIAANDQSESSESNQSDYSGLVNSTTCVRQMNALIAECRNENASATNSCDEKQDTGIMGTMRQAASILGTATAASIQASCSKMAALSQAANAAVAAYQANCASSISSCQSACSKAVEHWKSHNKCIEDAAFGPPPPPPSSAGYDEARDLLKICQDLNPKADEAAKAMQNYALTAANAQNCADESSGVSTAALEICKANPNLEGCTQKGPVDCTKPEMASNKVCICSKNPNDASCMGVKSAAGTNIPGAAEFASRVKPEDSGVNGEDNYGLPTIEQGKINGSFAEASVEGKQGAGANLSQNGFGSGVGGVEAGKAEGKTDKNSQEVNSGFYGGGGGGYGSSSVSSGDARSGFGGMLDKVGDAFKKSATDLRQFLPGGTLDPKARGIAGASGPDGITGPHTNIWQKIQNRYQVVSPTLIP</sequence>
<evidence type="ECO:0000256" key="1">
    <source>
        <dbReference type="SAM" id="MobiDB-lite"/>
    </source>
</evidence>
<dbReference type="Proteomes" id="UP001152321">
    <property type="component" value="Unassembled WGS sequence"/>
</dbReference>
<reference evidence="3" key="1">
    <citation type="submission" date="2022-08" db="EMBL/GenBank/DDBJ databases">
        <title>Novel Bdellovibrio Species Isolated from Svalbard: Designation Bdellovibrio svalbardensis.</title>
        <authorList>
            <person name="Mitchell R.J."/>
            <person name="Choi S.Y."/>
        </authorList>
    </citation>
    <scope>NUCLEOTIDE SEQUENCE</scope>
    <source>
        <strain evidence="3">PAP01</strain>
    </source>
</reference>
<feature type="region of interest" description="Disordered" evidence="1">
    <location>
        <begin position="338"/>
        <end position="357"/>
    </location>
</feature>
<keyword evidence="4" id="KW-1185">Reference proteome</keyword>